<keyword evidence="2" id="KW-1185">Reference proteome</keyword>
<accession>A0AB34FF10</accession>
<reference evidence="1" key="1">
    <citation type="submission" date="2023-01" db="EMBL/GenBank/DDBJ databases">
        <title>The growth and conidiation of Purpureocillium lavendulum are regulated by nitrogen source and histone H3K14 acetylation.</title>
        <authorList>
            <person name="Tang P."/>
            <person name="Han J."/>
            <person name="Zhang C."/>
            <person name="Tang P."/>
            <person name="Qi F."/>
            <person name="Zhang K."/>
            <person name="Liang L."/>
        </authorList>
    </citation>
    <scope>NUCLEOTIDE SEQUENCE</scope>
    <source>
        <strain evidence="1">YMF1.00683</strain>
    </source>
</reference>
<sequence>MITHLPRHTVMPPTLKAAEQVAGCRDALPHDSRYRKPGYLYVVLYDTNLGAADFAPETMECEIMELLGGNACLFAHDDINFVVDPTGFHVLVYIGLSFRTARHADVLIKACHDGDLDIDITSLSGEITH</sequence>
<protein>
    <submittedName>
        <fullName evidence="1">Uncharacterized protein</fullName>
    </submittedName>
</protein>
<dbReference type="EMBL" id="JAQHRD010000010">
    <property type="protein sequence ID" value="KAJ6437798.1"/>
    <property type="molecule type" value="Genomic_DNA"/>
</dbReference>
<dbReference type="AlphaFoldDB" id="A0AB34FF10"/>
<proteinExistence type="predicted"/>
<evidence type="ECO:0000313" key="1">
    <source>
        <dbReference type="EMBL" id="KAJ6437798.1"/>
    </source>
</evidence>
<gene>
    <name evidence="1" type="ORF">O9K51_09626</name>
</gene>
<dbReference type="Proteomes" id="UP001163105">
    <property type="component" value="Unassembled WGS sequence"/>
</dbReference>
<organism evidence="1 2">
    <name type="scientific">Purpureocillium lavendulum</name>
    <dbReference type="NCBI Taxonomy" id="1247861"/>
    <lineage>
        <taxon>Eukaryota</taxon>
        <taxon>Fungi</taxon>
        <taxon>Dikarya</taxon>
        <taxon>Ascomycota</taxon>
        <taxon>Pezizomycotina</taxon>
        <taxon>Sordariomycetes</taxon>
        <taxon>Hypocreomycetidae</taxon>
        <taxon>Hypocreales</taxon>
        <taxon>Ophiocordycipitaceae</taxon>
        <taxon>Purpureocillium</taxon>
    </lineage>
</organism>
<comment type="caution">
    <text evidence="1">The sequence shown here is derived from an EMBL/GenBank/DDBJ whole genome shotgun (WGS) entry which is preliminary data.</text>
</comment>
<name>A0AB34FF10_9HYPO</name>
<evidence type="ECO:0000313" key="2">
    <source>
        <dbReference type="Proteomes" id="UP001163105"/>
    </source>
</evidence>